<dbReference type="Proteomes" id="UP000467322">
    <property type="component" value="Unassembled WGS sequence"/>
</dbReference>
<dbReference type="AlphaFoldDB" id="A0A845M6A5"/>
<keyword evidence="3" id="KW-1185">Reference proteome</keyword>
<name>A0A845M6A5_9RHOB</name>
<evidence type="ECO:0000256" key="1">
    <source>
        <dbReference type="SAM" id="MobiDB-lite"/>
    </source>
</evidence>
<evidence type="ECO:0000313" key="2">
    <source>
        <dbReference type="EMBL" id="MZR14569.1"/>
    </source>
</evidence>
<dbReference type="Gene3D" id="3.40.470.10">
    <property type="entry name" value="Uracil-DNA glycosylase-like domain"/>
    <property type="match status" value="1"/>
</dbReference>
<dbReference type="InterPro" id="IPR036895">
    <property type="entry name" value="Uracil-DNA_glycosylase-like_sf"/>
</dbReference>
<dbReference type="EMBL" id="WTUX01000019">
    <property type="protein sequence ID" value="MZR14569.1"/>
    <property type="molecule type" value="Genomic_DNA"/>
</dbReference>
<proteinExistence type="predicted"/>
<organism evidence="2 3">
    <name type="scientific">Maritimibacter harenae</name>
    <dbReference type="NCBI Taxonomy" id="2606218"/>
    <lineage>
        <taxon>Bacteria</taxon>
        <taxon>Pseudomonadati</taxon>
        <taxon>Pseudomonadota</taxon>
        <taxon>Alphaproteobacteria</taxon>
        <taxon>Rhodobacterales</taxon>
        <taxon>Roseobacteraceae</taxon>
        <taxon>Maritimibacter</taxon>
    </lineage>
</organism>
<evidence type="ECO:0008006" key="4">
    <source>
        <dbReference type="Google" id="ProtNLM"/>
    </source>
</evidence>
<accession>A0A845M6A5</accession>
<comment type="caution">
    <text evidence="2">The sequence shown here is derived from an EMBL/GenBank/DDBJ whole genome shotgun (WGS) entry which is preliminary data.</text>
</comment>
<evidence type="ECO:0000313" key="3">
    <source>
        <dbReference type="Proteomes" id="UP000467322"/>
    </source>
</evidence>
<reference evidence="2 3" key="1">
    <citation type="submission" date="2019-12" db="EMBL/GenBank/DDBJ databases">
        <title>Maritimibacter sp. nov. sp. isolated from sea sand.</title>
        <authorList>
            <person name="Kim J."/>
            <person name="Jeong S.E."/>
            <person name="Jung H.S."/>
            <person name="Jeon C.O."/>
        </authorList>
    </citation>
    <scope>NUCLEOTIDE SEQUENCE [LARGE SCALE GENOMIC DNA]</scope>
    <source>
        <strain evidence="2 3">DP07</strain>
    </source>
</reference>
<protein>
    <recommendedName>
        <fullName evidence="4">Uracil DNA glycosylase superfamily protein</fullName>
    </recommendedName>
</protein>
<gene>
    <name evidence="2" type="ORF">GQE99_16235</name>
</gene>
<feature type="compositionally biased region" description="Polar residues" evidence="1">
    <location>
        <begin position="175"/>
        <end position="188"/>
    </location>
</feature>
<feature type="region of interest" description="Disordered" evidence="1">
    <location>
        <begin position="169"/>
        <end position="188"/>
    </location>
</feature>
<sequence length="308" mass="34516">MIIITAEPGDPPDAAGYRGTPADMVRNSLRIFHEAMENGGIERRGRPTPFHRNMRHILDAFWPNEALNTQLRKTWLTNAVLCPAKVTGGAHPGRVERTCVQTYLARQLELFPTAFVVALGAKAEARMRAAGLPFDAGGLHPSARKSFGEKATSWGAAARRFHERKFDGAALQGDDGTNSVSSERSVSKTLRPGRQFDEDVRTMVAALPTPTGEFFARITHHPDYDFRVGRMQSMIYFRDKKVGGLNRRASHWYFSKVFVREHGNADLMDSHGFDHVIHNEAHDYWLGRERTTSAHFEDAMVAMTGVRL</sequence>
<dbReference type="SUPFAM" id="SSF52141">
    <property type="entry name" value="Uracil-DNA glycosylase-like"/>
    <property type="match status" value="1"/>
</dbReference>
<dbReference type="RefSeq" id="WP_161352680.1">
    <property type="nucleotide sequence ID" value="NZ_WTUX01000019.1"/>
</dbReference>